<dbReference type="Gene3D" id="3.40.50.300">
    <property type="entry name" value="P-loop containing nucleotide triphosphate hydrolases"/>
    <property type="match status" value="1"/>
</dbReference>
<dbReference type="GO" id="GO:0005524">
    <property type="term" value="F:ATP binding"/>
    <property type="evidence" value="ECO:0007669"/>
    <property type="project" value="UniProtKB-KW"/>
</dbReference>
<organism evidence="1 2">
    <name type="scientific">Tanticharoenia sakaeratensis NBRC 103193</name>
    <dbReference type="NCBI Taxonomy" id="1231623"/>
    <lineage>
        <taxon>Bacteria</taxon>
        <taxon>Pseudomonadati</taxon>
        <taxon>Pseudomonadota</taxon>
        <taxon>Alphaproteobacteria</taxon>
        <taxon>Acetobacterales</taxon>
        <taxon>Acetobacteraceae</taxon>
        <taxon>Tanticharoenia</taxon>
    </lineage>
</organism>
<dbReference type="EMBL" id="BALE01000010">
    <property type="protein sequence ID" value="GAN53744.1"/>
    <property type="molecule type" value="Genomic_DNA"/>
</dbReference>
<keyword evidence="2" id="KW-1185">Reference proteome</keyword>
<dbReference type="AlphaFoldDB" id="A0A0D6MJD0"/>
<sequence length="239" mass="26504">MSAEGGTEGAILELVGARPMFDESGLTARRYDLRVMPGDCVLIEAREPERASLFADLCSGIVPLADGTARCMGLDWANLGEREACALRGRIGRISSRAPWIDFYGTHLNIMMPQLHHTRRPSTEIEGNALDLCRRFGLPGLPTLPPGRLSDTDLARSACVRAFMGAPSLLLLEDPVTGEPPDLYSTFLREITASRERGTSVVWFSAAPERFRDYRPFASQRFRLMEEGLFSMHDRRGTS</sequence>
<dbReference type="RefSeq" id="WP_048847914.1">
    <property type="nucleotide sequence ID" value="NZ_BALE01000010.1"/>
</dbReference>
<proteinExistence type="predicted"/>
<keyword evidence="1" id="KW-0547">Nucleotide-binding</keyword>
<dbReference type="STRING" id="1231623.Tasa_010_291"/>
<dbReference type="InterPro" id="IPR027417">
    <property type="entry name" value="P-loop_NTPase"/>
</dbReference>
<dbReference type="SUPFAM" id="SSF52540">
    <property type="entry name" value="P-loop containing nucleoside triphosphate hydrolases"/>
    <property type="match status" value="1"/>
</dbReference>
<accession>A0A0D6MJD0</accession>
<comment type="caution">
    <text evidence="1">The sequence shown here is derived from an EMBL/GenBank/DDBJ whole genome shotgun (WGS) entry which is preliminary data.</text>
</comment>
<evidence type="ECO:0000313" key="2">
    <source>
        <dbReference type="Proteomes" id="UP000032679"/>
    </source>
</evidence>
<dbReference type="OrthoDB" id="7277945at2"/>
<dbReference type="Proteomes" id="UP000032679">
    <property type="component" value="Unassembled WGS sequence"/>
</dbReference>
<gene>
    <name evidence="1" type="ORF">Tasa_010_291</name>
</gene>
<protein>
    <submittedName>
        <fullName evidence="1">ABC transporter ATP-binding protein</fullName>
    </submittedName>
</protein>
<name>A0A0D6MJD0_9PROT</name>
<keyword evidence="1" id="KW-0067">ATP-binding</keyword>
<evidence type="ECO:0000313" key="1">
    <source>
        <dbReference type="EMBL" id="GAN53744.1"/>
    </source>
</evidence>
<reference evidence="1 2" key="1">
    <citation type="submission" date="2012-10" db="EMBL/GenBank/DDBJ databases">
        <title>Genome sequencing of Tanticharoenia sakaeratensis NBRC 103193.</title>
        <authorList>
            <person name="Azuma Y."/>
            <person name="Hadano H."/>
            <person name="Hirakawa H."/>
            <person name="Matsushita K."/>
        </authorList>
    </citation>
    <scope>NUCLEOTIDE SEQUENCE [LARGE SCALE GENOMIC DNA]</scope>
    <source>
        <strain evidence="1 2">NBRC 103193</strain>
    </source>
</reference>